<dbReference type="AlphaFoldDB" id="A0A2J7YYQ3"/>
<evidence type="ECO:0000256" key="2">
    <source>
        <dbReference type="ARBA" id="ARBA00023054"/>
    </source>
</evidence>
<dbReference type="Pfam" id="PF01471">
    <property type="entry name" value="PG_binding_1"/>
    <property type="match status" value="1"/>
</dbReference>
<evidence type="ECO:0000256" key="3">
    <source>
        <dbReference type="SAM" id="MobiDB-lite"/>
    </source>
</evidence>
<sequence>MKRPTMRRTVVAAVLAIVAVVGGSTAFSALSSSDDDGSSRDGGLPPATESVRRGDLSDSTQADGTIGYEGKRKINGAAAGTLTWAPKGGSVIKRNDRLFAVDGRSVRLMYGSEPMYRTLKEGVEGDDVRQFEQNLAELGYTGFTVDEEFTDLTAAAVKRWQKANGDKETGTVRPENIVFASSAVRVESTALSVGDMTAPGRPVLNTTGSERVVTMKVDVAESSSVKEGDKVSVTLPDGKSAPGKVRSVGTSAEKGEDPSEDSAKISVTVALDEPDKIGALDRAPVTVELKGETRKDVLTVPIEALLALPDKGFAVEVVRGGESRQVPVDTGLFARGRVEVSGGGLRAGMKVGVPAI</sequence>
<feature type="chain" id="PRO_5039103665" description="Peptidoglycan binding-like domain-containing protein" evidence="4">
    <location>
        <begin position="27"/>
        <end position="356"/>
    </location>
</feature>
<keyword evidence="2" id="KW-0175">Coiled coil</keyword>
<feature type="region of interest" description="Disordered" evidence="3">
    <location>
        <begin position="29"/>
        <end position="68"/>
    </location>
</feature>
<dbReference type="RefSeq" id="WP_349306583.1">
    <property type="nucleotide sequence ID" value="NZ_LJIW01000002.1"/>
</dbReference>
<evidence type="ECO:0000256" key="4">
    <source>
        <dbReference type="SAM" id="SignalP"/>
    </source>
</evidence>
<evidence type="ECO:0000256" key="1">
    <source>
        <dbReference type="ARBA" id="ARBA00004196"/>
    </source>
</evidence>
<dbReference type="InterPro" id="IPR050465">
    <property type="entry name" value="UPF0194_transport"/>
</dbReference>
<dbReference type="InterPro" id="IPR002477">
    <property type="entry name" value="Peptidoglycan-bd-like"/>
</dbReference>
<accession>A0A2J7YYQ3</accession>
<dbReference type="Gene3D" id="2.40.420.20">
    <property type="match status" value="1"/>
</dbReference>
<name>A0A2J7YYQ3_STRMQ</name>
<feature type="compositionally biased region" description="Basic and acidic residues" evidence="3">
    <location>
        <begin position="253"/>
        <end position="263"/>
    </location>
</feature>
<dbReference type="EMBL" id="LJIW01000002">
    <property type="protein sequence ID" value="PNG93155.1"/>
    <property type="molecule type" value="Genomic_DNA"/>
</dbReference>
<feature type="domain" description="Peptidoglycan binding-like" evidence="5">
    <location>
        <begin position="125"/>
        <end position="172"/>
    </location>
</feature>
<comment type="caution">
    <text evidence="6">The sequence shown here is derived from an EMBL/GenBank/DDBJ whole genome shotgun (WGS) entry which is preliminary data.</text>
</comment>
<reference evidence="6 7" key="1">
    <citation type="submission" date="2015-09" db="EMBL/GenBank/DDBJ databases">
        <title>Genome sequence, genome mining and natural product profiling of a biocontrol bacterium Streptomyces malaysiensis F913.</title>
        <authorList>
            <person name="Xu Y."/>
            <person name="Wei J."/>
            <person name="Xie J."/>
            <person name="Li T."/>
            <person name="Zhou Z."/>
        </authorList>
    </citation>
    <scope>NUCLEOTIDE SEQUENCE [LARGE SCALE GENOMIC DNA]</scope>
    <source>
        <strain evidence="6 7">F913</strain>
    </source>
</reference>
<keyword evidence="4" id="KW-0732">Signal</keyword>
<evidence type="ECO:0000313" key="7">
    <source>
        <dbReference type="Proteomes" id="UP000236520"/>
    </source>
</evidence>
<dbReference type="Proteomes" id="UP000236520">
    <property type="component" value="Unassembled WGS sequence"/>
</dbReference>
<dbReference type="GO" id="GO:0030313">
    <property type="term" value="C:cell envelope"/>
    <property type="evidence" value="ECO:0007669"/>
    <property type="project" value="UniProtKB-SubCell"/>
</dbReference>
<keyword evidence="7" id="KW-1185">Reference proteome</keyword>
<feature type="region of interest" description="Disordered" evidence="3">
    <location>
        <begin position="228"/>
        <end position="263"/>
    </location>
</feature>
<gene>
    <name evidence="6" type="ORF">SMF913_28620</name>
</gene>
<dbReference type="InterPro" id="IPR036366">
    <property type="entry name" value="PGBDSf"/>
</dbReference>
<dbReference type="Gene3D" id="1.10.101.10">
    <property type="entry name" value="PGBD-like superfamily/PGBD"/>
    <property type="match status" value="1"/>
</dbReference>
<dbReference type="PANTHER" id="PTHR32347">
    <property type="entry name" value="EFFLUX SYSTEM COMPONENT YKNX-RELATED"/>
    <property type="match status" value="1"/>
</dbReference>
<evidence type="ECO:0000259" key="5">
    <source>
        <dbReference type="Pfam" id="PF01471"/>
    </source>
</evidence>
<feature type="signal peptide" evidence="4">
    <location>
        <begin position="1"/>
        <end position="26"/>
    </location>
</feature>
<protein>
    <recommendedName>
        <fullName evidence="5">Peptidoglycan binding-like domain-containing protein</fullName>
    </recommendedName>
</protein>
<dbReference type="InterPro" id="IPR036365">
    <property type="entry name" value="PGBD-like_sf"/>
</dbReference>
<dbReference type="SUPFAM" id="SSF47090">
    <property type="entry name" value="PGBD-like"/>
    <property type="match status" value="1"/>
</dbReference>
<organism evidence="6 7">
    <name type="scientific">Streptomyces malaysiensis</name>
    <dbReference type="NCBI Taxonomy" id="92644"/>
    <lineage>
        <taxon>Bacteria</taxon>
        <taxon>Bacillati</taxon>
        <taxon>Actinomycetota</taxon>
        <taxon>Actinomycetes</taxon>
        <taxon>Kitasatosporales</taxon>
        <taxon>Streptomycetaceae</taxon>
        <taxon>Streptomyces</taxon>
        <taxon>Streptomyces violaceusniger group</taxon>
    </lineage>
</organism>
<proteinExistence type="predicted"/>
<evidence type="ECO:0000313" key="6">
    <source>
        <dbReference type="EMBL" id="PNG93155.1"/>
    </source>
</evidence>
<comment type="subcellular location">
    <subcellularLocation>
        <location evidence="1">Cell envelope</location>
    </subcellularLocation>
</comment>